<dbReference type="CDD" id="cd05233">
    <property type="entry name" value="SDR_c"/>
    <property type="match status" value="1"/>
</dbReference>
<dbReference type="PRINTS" id="PR00080">
    <property type="entry name" value="SDRFAMILY"/>
</dbReference>
<evidence type="ECO:0000313" key="5">
    <source>
        <dbReference type="Proteomes" id="UP000031631"/>
    </source>
</evidence>
<evidence type="ECO:0000256" key="3">
    <source>
        <dbReference type="RuleBase" id="RU000363"/>
    </source>
</evidence>
<comment type="similarity">
    <text evidence="1 3">Belongs to the short-chain dehydrogenases/reductases (SDR) family.</text>
</comment>
<dbReference type="InterPro" id="IPR020904">
    <property type="entry name" value="Sc_DH/Rdtase_CS"/>
</dbReference>
<dbReference type="Pfam" id="PF00106">
    <property type="entry name" value="adh_short"/>
    <property type="match status" value="1"/>
</dbReference>
<accession>A0A7U6JIW7</accession>
<dbReference type="PROSITE" id="PS00061">
    <property type="entry name" value="ADH_SHORT"/>
    <property type="match status" value="1"/>
</dbReference>
<proteinExistence type="inferred from homology"/>
<dbReference type="PANTHER" id="PTHR44196:SF1">
    <property type="entry name" value="DEHYDROGENASE_REDUCTASE SDR FAMILY MEMBER 7B"/>
    <property type="match status" value="1"/>
</dbReference>
<keyword evidence="5" id="KW-1185">Reference proteome</keyword>
<protein>
    <submittedName>
        <fullName evidence="4">Short-chain dehydrogenase/reductase SDR</fullName>
    </submittedName>
</protein>
<dbReference type="NCBIfam" id="NF006565">
    <property type="entry name" value="PRK09072.1"/>
    <property type="match status" value="1"/>
</dbReference>
<dbReference type="SUPFAM" id="SSF51735">
    <property type="entry name" value="NAD(P)-binding Rossmann-fold domains"/>
    <property type="match status" value="1"/>
</dbReference>
<dbReference type="EMBL" id="AP012273">
    <property type="protein sequence ID" value="BAO45203.1"/>
    <property type="molecule type" value="Genomic_DNA"/>
</dbReference>
<dbReference type="InterPro" id="IPR002347">
    <property type="entry name" value="SDR_fam"/>
</dbReference>
<dbReference type="Proteomes" id="UP000031631">
    <property type="component" value="Chromosome"/>
</dbReference>
<evidence type="ECO:0000256" key="2">
    <source>
        <dbReference type="ARBA" id="ARBA00023002"/>
    </source>
</evidence>
<evidence type="ECO:0000256" key="1">
    <source>
        <dbReference type="ARBA" id="ARBA00006484"/>
    </source>
</evidence>
<dbReference type="PANTHER" id="PTHR44196">
    <property type="entry name" value="DEHYDROGENASE/REDUCTASE SDR FAMILY MEMBER 7B"/>
    <property type="match status" value="1"/>
</dbReference>
<dbReference type="PRINTS" id="PR00081">
    <property type="entry name" value="GDHRDH"/>
</dbReference>
<evidence type="ECO:0000313" key="4">
    <source>
        <dbReference type="EMBL" id="BAO45203.1"/>
    </source>
</evidence>
<dbReference type="KEGG" id="tbn:TBH_C2292"/>
<dbReference type="GO" id="GO:0016020">
    <property type="term" value="C:membrane"/>
    <property type="evidence" value="ECO:0007669"/>
    <property type="project" value="TreeGrafter"/>
</dbReference>
<reference evidence="4 5" key="1">
    <citation type="journal article" date="2014" name="PLoS ONE">
        <title>Physiological and genomic features of a novel sulfur-oxidizing gammaproteobacterium belonging to a previously uncultivated symbiotic lineage isolated from a hydrothermal vent.</title>
        <authorList>
            <person name="Nunoura T."/>
            <person name="Takaki Y."/>
            <person name="Kazama H."/>
            <person name="Kakuta J."/>
            <person name="Shimamura S."/>
            <person name="Makita H."/>
            <person name="Hirai M."/>
            <person name="Miyazaki M."/>
            <person name="Takai K."/>
        </authorList>
    </citation>
    <scope>NUCLEOTIDE SEQUENCE [LARGE SCALE GENOMIC DNA]</scope>
    <source>
        <strain evidence="4 5">Hiromi1</strain>
    </source>
</reference>
<organism evidence="4 5">
    <name type="scientific">Thiolapillus brandeum</name>
    <dbReference type="NCBI Taxonomy" id="1076588"/>
    <lineage>
        <taxon>Bacteria</taxon>
        <taxon>Pseudomonadati</taxon>
        <taxon>Pseudomonadota</taxon>
        <taxon>Gammaproteobacteria</taxon>
        <taxon>Chromatiales</taxon>
        <taxon>Sedimenticolaceae</taxon>
        <taxon>Thiolapillus</taxon>
    </lineage>
</organism>
<dbReference type="Gene3D" id="3.40.50.720">
    <property type="entry name" value="NAD(P)-binding Rossmann-like Domain"/>
    <property type="match status" value="1"/>
</dbReference>
<dbReference type="AlphaFoldDB" id="A0A7U6JIW7"/>
<dbReference type="GO" id="GO:0016491">
    <property type="term" value="F:oxidoreductase activity"/>
    <property type="evidence" value="ECO:0007669"/>
    <property type="project" value="UniProtKB-KW"/>
</dbReference>
<name>A0A7U6JIW7_9GAMM</name>
<dbReference type="OrthoDB" id="7301144at2"/>
<dbReference type="RefSeq" id="WP_041071115.1">
    <property type="nucleotide sequence ID" value="NZ_AP012273.1"/>
</dbReference>
<gene>
    <name evidence="4" type="ORF">TBH_C2292</name>
</gene>
<dbReference type="InterPro" id="IPR036291">
    <property type="entry name" value="NAD(P)-bd_dom_sf"/>
</dbReference>
<keyword evidence="2" id="KW-0560">Oxidoreductase</keyword>
<sequence>MKLEDARVLLIGAAGGIGRYLARELLDAGARPCMVALRQEELDSLREFLGASGADACYLAADVTTETDRQACVDKMQEKFGGVDVLINLAGINAFARYEDQSPEAIERIMLVNAVAPMLMARAVLPGMLAQAGGRIVNVGSTFGSIGFSCFTAYSTSKFALRGFSQALRRELVGSGVEVTYVAPRGVETPLNPPEVYAMAREVKMAFDQPEAVAREIVDAVRKGSKEKYIGFPESLFARINGVFPGVVDNSLKKQNEVMRSYAANGGHD</sequence>